<dbReference type="RefSeq" id="XP_009172933.1">
    <property type="nucleotide sequence ID" value="XM_009174669.1"/>
</dbReference>
<dbReference type="Proteomes" id="UP000054324">
    <property type="component" value="Unassembled WGS sequence"/>
</dbReference>
<accession>A0A075A792</accession>
<feature type="chain" id="PRO_5001704532" description="Secreted protein" evidence="1">
    <location>
        <begin position="26"/>
        <end position="91"/>
    </location>
</feature>
<dbReference type="CTD" id="20328826"/>
<organism evidence="2 3">
    <name type="scientific">Opisthorchis viverrini</name>
    <name type="common">Southeast Asian liver fluke</name>
    <dbReference type="NCBI Taxonomy" id="6198"/>
    <lineage>
        <taxon>Eukaryota</taxon>
        <taxon>Metazoa</taxon>
        <taxon>Spiralia</taxon>
        <taxon>Lophotrochozoa</taxon>
        <taxon>Platyhelminthes</taxon>
        <taxon>Trematoda</taxon>
        <taxon>Digenea</taxon>
        <taxon>Opisthorchiida</taxon>
        <taxon>Opisthorchiata</taxon>
        <taxon>Opisthorchiidae</taxon>
        <taxon>Opisthorchis</taxon>
    </lineage>
</organism>
<dbReference type="GeneID" id="20328826"/>
<dbReference type="EMBL" id="KL596854">
    <property type="protein sequence ID" value="KER23314.1"/>
    <property type="molecule type" value="Genomic_DNA"/>
</dbReference>
<protein>
    <recommendedName>
        <fullName evidence="4">Secreted protein</fullName>
    </recommendedName>
</protein>
<evidence type="ECO:0000313" key="2">
    <source>
        <dbReference type="EMBL" id="KER23314.1"/>
    </source>
</evidence>
<feature type="non-terminal residue" evidence="2">
    <location>
        <position position="91"/>
    </location>
</feature>
<evidence type="ECO:0008006" key="4">
    <source>
        <dbReference type="Google" id="ProtNLM"/>
    </source>
</evidence>
<dbReference type="PROSITE" id="PS51257">
    <property type="entry name" value="PROKAR_LIPOPROTEIN"/>
    <property type="match status" value="1"/>
</dbReference>
<keyword evidence="3" id="KW-1185">Reference proteome</keyword>
<dbReference type="KEGG" id="ovi:T265_14660"/>
<feature type="signal peptide" evidence="1">
    <location>
        <begin position="1"/>
        <end position="25"/>
    </location>
</feature>
<evidence type="ECO:0000313" key="3">
    <source>
        <dbReference type="Proteomes" id="UP000054324"/>
    </source>
</evidence>
<sequence>MKFLTGTRPAVYLLDLFLNTSTALSGLSCSEEELYSPNPILWRLKHAYVGLSFTPQLSAKQVDRVSSNHISQRKQFSTTLAANRRQCFLGG</sequence>
<reference evidence="2 3" key="1">
    <citation type="submission" date="2013-11" db="EMBL/GenBank/DDBJ databases">
        <title>Opisthorchis viverrini - life in the bile duct.</title>
        <authorList>
            <person name="Young N.D."/>
            <person name="Nagarajan N."/>
            <person name="Lin S.J."/>
            <person name="Korhonen P.K."/>
            <person name="Jex A.R."/>
            <person name="Hall R.S."/>
            <person name="Safavi-Hemami H."/>
            <person name="Kaewkong W."/>
            <person name="Bertrand D."/>
            <person name="Gao S."/>
            <person name="Seet Q."/>
            <person name="Wongkham S."/>
            <person name="Teh B.T."/>
            <person name="Wongkham C."/>
            <person name="Intapan P.M."/>
            <person name="Maleewong W."/>
            <person name="Yang X."/>
            <person name="Hu M."/>
            <person name="Wang Z."/>
            <person name="Hofmann A."/>
            <person name="Sternberg P.W."/>
            <person name="Tan P."/>
            <person name="Wang J."/>
            <person name="Gasser R.B."/>
        </authorList>
    </citation>
    <scope>NUCLEOTIDE SEQUENCE [LARGE SCALE GENOMIC DNA]</scope>
</reference>
<gene>
    <name evidence="2" type="ORF">T265_14660</name>
</gene>
<name>A0A075A792_OPIVI</name>
<proteinExistence type="predicted"/>
<evidence type="ECO:0000256" key="1">
    <source>
        <dbReference type="SAM" id="SignalP"/>
    </source>
</evidence>
<dbReference type="AlphaFoldDB" id="A0A075A792"/>
<keyword evidence="1" id="KW-0732">Signal</keyword>